<reference evidence="6" key="1">
    <citation type="journal article" date="2021" name="Int. J. Syst. Evol. Microbiol.">
        <title>Bradyrhizobium septentrionale sp. nov. (sv. septentrionale) and Bradyrhizobium quebecense sp. nov. (sv. septentrionale) associated with legumes native to Canada possess rearranged symbiosis genes and numerous insertion sequences.</title>
        <authorList>
            <person name="Bromfield E.S.P."/>
            <person name="Cloutier S."/>
        </authorList>
    </citation>
    <scope>NUCLEOTIDE SEQUENCE</scope>
    <source>
        <strain evidence="6">5S5</strain>
    </source>
</reference>
<feature type="compositionally biased region" description="Basic residues" evidence="4">
    <location>
        <begin position="85"/>
        <end position="94"/>
    </location>
</feature>
<evidence type="ECO:0000256" key="3">
    <source>
        <dbReference type="ARBA" id="ARBA00023163"/>
    </source>
</evidence>
<dbReference type="PANTHER" id="PTHR46797">
    <property type="entry name" value="HTH-TYPE TRANSCRIPTIONAL REGULATOR"/>
    <property type="match status" value="1"/>
</dbReference>
<reference evidence="6" key="2">
    <citation type="submission" date="2024-03" db="EMBL/GenBank/DDBJ databases">
        <authorList>
            <person name="Bromfield E.S.P."/>
            <person name="Cloutier S."/>
        </authorList>
    </citation>
    <scope>NUCLEOTIDE SEQUENCE</scope>
    <source>
        <strain evidence="6">5S5</strain>
    </source>
</reference>
<dbReference type="InterPro" id="IPR050807">
    <property type="entry name" value="TransReg_Diox_bact_type"/>
</dbReference>
<evidence type="ECO:0000256" key="4">
    <source>
        <dbReference type="SAM" id="MobiDB-lite"/>
    </source>
</evidence>
<name>A0ABZ2P0Z1_9BRAD</name>
<dbReference type="Pfam" id="PF01381">
    <property type="entry name" value="HTH_3"/>
    <property type="match status" value="1"/>
</dbReference>
<feature type="region of interest" description="Disordered" evidence="4">
    <location>
        <begin position="61"/>
        <end position="94"/>
    </location>
</feature>
<dbReference type="CDD" id="cd00093">
    <property type="entry name" value="HTH_XRE"/>
    <property type="match status" value="1"/>
</dbReference>
<evidence type="ECO:0000256" key="1">
    <source>
        <dbReference type="ARBA" id="ARBA00023015"/>
    </source>
</evidence>
<gene>
    <name evidence="6" type="ORF">WDK88_03935</name>
</gene>
<protein>
    <submittedName>
        <fullName evidence="6">Helix-turn-helix transcriptional regulator</fullName>
    </submittedName>
</protein>
<keyword evidence="1" id="KW-0805">Transcription regulation</keyword>
<proteinExistence type="predicted"/>
<evidence type="ECO:0000313" key="6">
    <source>
        <dbReference type="EMBL" id="WXC80804.1"/>
    </source>
</evidence>
<evidence type="ECO:0000313" key="7">
    <source>
        <dbReference type="Proteomes" id="UP001432046"/>
    </source>
</evidence>
<dbReference type="SUPFAM" id="SSF47413">
    <property type="entry name" value="lambda repressor-like DNA-binding domains"/>
    <property type="match status" value="1"/>
</dbReference>
<dbReference type="Gene3D" id="1.10.260.40">
    <property type="entry name" value="lambda repressor-like DNA-binding domains"/>
    <property type="match status" value="1"/>
</dbReference>
<dbReference type="Proteomes" id="UP001432046">
    <property type="component" value="Chromosome"/>
</dbReference>
<dbReference type="InterPro" id="IPR010982">
    <property type="entry name" value="Lambda_DNA-bd_dom_sf"/>
</dbReference>
<evidence type="ECO:0000259" key="5">
    <source>
        <dbReference type="PROSITE" id="PS50943"/>
    </source>
</evidence>
<evidence type="ECO:0000256" key="2">
    <source>
        <dbReference type="ARBA" id="ARBA00023125"/>
    </source>
</evidence>
<dbReference type="EMBL" id="CP147711">
    <property type="protein sequence ID" value="WXC80804.1"/>
    <property type="molecule type" value="Genomic_DNA"/>
</dbReference>
<keyword evidence="7" id="KW-1185">Reference proteome</keyword>
<keyword evidence="2" id="KW-0238">DNA-binding</keyword>
<dbReference type="PROSITE" id="PS50943">
    <property type="entry name" value="HTH_CROC1"/>
    <property type="match status" value="1"/>
</dbReference>
<sequence>MAWNLRRLRVQRELSQEALAVDAEVDRSYVGRLERAEENPTVRVLDRFAAVLKVHVSELLRKPSPGEQPPKPLRSGRRPREQIRRSRANAKRQR</sequence>
<feature type="domain" description="HTH cro/C1-type" evidence="5">
    <location>
        <begin position="5"/>
        <end position="59"/>
    </location>
</feature>
<organism evidence="6 7">
    <name type="scientific">Bradyrhizobium septentrionale</name>
    <dbReference type="NCBI Taxonomy" id="1404411"/>
    <lineage>
        <taxon>Bacteria</taxon>
        <taxon>Pseudomonadati</taxon>
        <taxon>Pseudomonadota</taxon>
        <taxon>Alphaproteobacteria</taxon>
        <taxon>Hyphomicrobiales</taxon>
        <taxon>Nitrobacteraceae</taxon>
        <taxon>Bradyrhizobium</taxon>
    </lineage>
</organism>
<dbReference type="SMART" id="SM00530">
    <property type="entry name" value="HTH_XRE"/>
    <property type="match status" value="1"/>
</dbReference>
<dbReference type="PANTHER" id="PTHR46797:SF23">
    <property type="entry name" value="HTH-TYPE TRANSCRIPTIONAL REGULATOR SUTR"/>
    <property type="match status" value="1"/>
</dbReference>
<keyword evidence="3" id="KW-0804">Transcription</keyword>
<dbReference type="InterPro" id="IPR001387">
    <property type="entry name" value="Cro/C1-type_HTH"/>
</dbReference>
<accession>A0ABZ2P0Z1</accession>
<dbReference type="RefSeq" id="WP_338834091.1">
    <property type="nucleotide sequence ID" value="NZ_CP147711.1"/>
</dbReference>